<organism evidence="2">
    <name type="scientific">Chromera velia CCMP2878</name>
    <dbReference type="NCBI Taxonomy" id="1169474"/>
    <lineage>
        <taxon>Eukaryota</taxon>
        <taxon>Sar</taxon>
        <taxon>Alveolata</taxon>
        <taxon>Colpodellida</taxon>
        <taxon>Chromeraceae</taxon>
        <taxon>Chromera</taxon>
    </lineage>
</organism>
<evidence type="ECO:0000313" key="2">
    <source>
        <dbReference type="EMBL" id="CEM48917.1"/>
    </source>
</evidence>
<dbReference type="PhylomeDB" id="A0A0G4HWT5"/>
<gene>
    <name evidence="2" type="ORF">Cvel_32764</name>
</gene>
<protein>
    <recommendedName>
        <fullName evidence="1">Reverse transcriptase domain-containing protein</fullName>
    </recommendedName>
</protein>
<sequence length="221" mass="24850">MDQLREHFLELYRFFSLWYGTSVPIFFRNQKGTLRTFLSQEGVQQRDVAGPLLFCLGLKPALEKLQKRLHEKHGRAGYFIGAYMDDLSLIFPSSSADCLTSAWSDCVEILGEYSLTLNLGKDKSAAFSPSWRGKTEREIPQQRPPGLEVSTEGYKLMGAAGGGDTFVNTLFEKKLGEATKLGKLVEGYGDPQGCSLLFRYCIFPKLVYLARVMADRLHTDI</sequence>
<accession>A0A0G4HWT5</accession>
<evidence type="ECO:0000259" key="1">
    <source>
        <dbReference type="PROSITE" id="PS50878"/>
    </source>
</evidence>
<reference evidence="2" key="1">
    <citation type="submission" date="2014-11" db="EMBL/GenBank/DDBJ databases">
        <authorList>
            <person name="Otto D Thomas"/>
            <person name="Naeem Raeece"/>
        </authorList>
    </citation>
    <scope>NUCLEOTIDE SEQUENCE</scope>
</reference>
<dbReference type="Pfam" id="PF00078">
    <property type="entry name" value="RVT_1"/>
    <property type="match status" value="1"/>
</dbReference>
<name>A0A0G4HWT5_9ALVE</name>
<proteinExistence type="predicted"/>
<dbReference type="AlphaFoldDB" id="A0A0G4HWT5"/>
<feature type="domain" description="Reverse transcriptase" evidence="1">
    <location>
        <begin position="1"/>
        <end position="136"/>
    </location>
</feature>
<dbReference type="VEuPathDB" id="CryptoDB:Cvel_32764"/>
<dbReference type="InterPro" id="IPR000477">
    <property type="entry name" value="RT_dom"/>
</dbReference>
<dbReference type="EMBL" id="CDMZ01004188">
    <property type="protein sequence ID" value="CEM48917.1"/>
    <property type="molecule type" value="Genomic_DNA"/>
</dbReference>
<dbReference type="PROSITE" id="PS50878">
    <property type="entry name" value="RT_POL"/>
    <property type="match status" value="1"/>
</dbReference>